<evidence type="ECO:0000256" key="3">
    <source>
        <dbReference type="ARBA" id="ARBA00022723"/>
    </source>
</evidence>
<dbReference type="eggNOG" id="COG0127">
    <property type="taxonomic scope" value="Bacteria"/>
</dbReference>
<comment type="function">
    <text evidence="10">Pyrophosphatase that catalyzes the hydrolysis of nucleoside triphosphates to their monophosphate derivatives, with a high preference for the non-canonical purine nucleotides XTP (xanthosine triphosphate), dITP (deoxyinosine triphosphate) and ITP. Seems to function as a house-cleaning enzyme that removes non-canonical purine nucleotides from the nucleotide pool, thus preventing their incorporation into DNA/RNA and avoiding chromosomal lesions.</text>
</comment>
<evidence type="ECO:0000256" key="1">
    <source>
        <dbReference type="ARBA" id="ARBA00008023"/>
    </source>
</evidence>
<dbReference type="GO" id="GO:0009146">
    <property type="term" value="P:purine nucleoside triphosphate catabolic process"/>
    <property type="evidence" value="ECO:0007669"/>
    <property type="project" value="UniProtKB-UniRule"/>
</dbReference>
<reference evidence="12" key="1">
    <citation type="submission" date="2008-06" db="EMBL/GenBank/DDBJ databases">
        <title>Complete sequence of chromosome of Prosthecochloris aestuarii DSM 271.</title>
        <authorList>
            <consortium name="US DOE Joint Genome Institute"/>
            <person name="Lucas S."/>
            <person name="Copeland A."/>
            <person name="Lapidus A."/>
            <person name="Glavina del Rio T."/>
            <person name="Dalin E."/>
            <person name="Tice H."/>
            <person name="Bruce D."/>
            <person name="Goodwin L."/>
            <person name="Pitluck S."/>
            <person name="Schmutz J."/>
            <person name="Larimer F."/>
            <person name="Land M."/>
            <person name="Hauser L."/>
            <person name="Kyrpides N."/>
            <person name="Anderson I."/>
            <person name="Liu Z."/>
            <person name="Li T."/>
            <person name="Zhao F."/>
            <person name="Overmann J."/>
            <person name="Bryant D.A."/>
            <person name="Richardson P."/>
        </authorList>
    </citation>
    <scope>NUCLEOTIDE SEQUENCE [LARGE SCALE GENOMIC DNA]</scope>
    <source>
        <strain evidence="12">DSM 271</strain>
    </source>
</reference>
<dbReference type="FunFam" id="3.90.950.10:FF:000001">
    <property type="entry name" value="dITP/XTP pyrophosphatase"/>
    <property type="match status" value="1"/>
</dbReference>
<gene>
    <name evidence="12" type="ordered locus">Paes_1691</name>
</gene>
<dbReference type="PANTHER" id="PTHR11067:SF9">
    <property type="entry name" value="INOSINE TRIPHOSPHATE PYROPHOSPHATASE"/>
    <property type="match status" value="1"/>
</dbReference>
<evidence type="ECO:0000256" key="9">
    <source>
        <dbReference type="ARBA" id="ARBA00052017"/>
    </source>
</evidence>
<feature type="binding site" evidence="10">
    <location>
        <begin position="15"/>
        <end position="20"/>
    </location>
    <ligand>
        <name>substrate</name>
    </ligand>
</feature>
<keyword evidence="4 10" id="KW-0547">Nucleotide-binding</keyword>
<comment type="cofactor">
    <cofactor evidence="10">
        <name>Mg(2+)</name>
        <dbReference type="ChEBI" id="CHEBI:18420"/>
    </cofactor>
    <text evidence="10">Binds 1 Mg(2+) ion per subunit.</text>
</comment>
<dbReference type="GO" id="GO:0046872">
    <property type="term" value="F:metal ion binding"/>
    <property type="evidence" value="ECO:0007669"/>
    <property type="project" value="UniProtKB-KW"/>
</dbReference>
<comment type="similarity">
    <text evidence="1 10 11">Belongs to the HAM1 NTPase family.</text>
</comment>
<dbReference type="GO" id="GO:0017111">
    <property type="term" value="F:ribonucleoside triphosphate phosphatase activity"/>
    <property type="evidence" value="ECO:0007669"/>
    <property type="project" value="InterPro"/>
</dbReference>
<dbReference type="PANTHER" id="PTHR11067">
    <property type="entry name" value="INOSINE TRIPHOSPHATE PYROPHOSPHATASE/HAM1 PROTEIN"/>
    <property type="match status" value="1"/>
</dbReference>
<dbReference type="GO" id="GO:0005829">
    <property type="term" value="C:cytosol"/>
    <property type="evidence" value="ECO:0007669"/>
    <property type="project" value="TreeGrafter"/>
</dbReference>
<dbReference type="CDD" id="cd00515">
    <property type="entry name" value="HAM1"/>
    <property type="match status" value="1"/>
</dbReference>
<organism evidence="12 13">
    <name type="scientific">Prosthecochloris aestuarii (strain DSM 271 / SK 413)</name>
    <dbReference type="NCBI Taxonomy" id="290512"/>
    <lineage>
        <taxon>Bacteria</taxon>
        <taxon>Pseudomonadati</taxon>
        <taxon>Chlorobiota</taxon>
        <taxon>Chlorobiia</taxon>
        <taxon>Chlorobiales</taxon>
        <taxon>Chlorobiaceae</taxon>
        <taxon>Prosthecochloris</taxon>
    </lineage>
</organism>
<protein>
    <recommendedName>
        <fullName evidence="10">dITP/XTP pyrophosphatase</fullName>
        <ecNumber evidence="10">3.6.1.66</ecNumber>
    </recommendedName>
    <alternativeName>
        <fullName evidence="10">Non-canonical purine NTP pyrophosphatase</fullName>
    </alternativeName>
    <alternativeName>
        <fullName evidence="10">Non-standard purine NTP pyrophosphatase</fullName>
    </alternativeName>
    <alternativeName>
        <fullName evidence="10">Nucleoside-triphosphate diphosphatase</fullName>
    </alternativeName>
    <alternativeName>
        <fullName evidence="10">Nucleoside-triphosphate pyrophosphatase</fullName>
        <shortName evidence="10">NTPase</shortName>
    </alternativeName>
</protein>
<evidence type="ECO:0000256" key="4">
    <source>
        <dbReference type="ARBA" id="ARBA00022741"/>
    </source>
</evidence>
<evidence type="ECO:0000256" key="11">
    <source>
        <dbReference type="RuleBase" id="RU003781"/>
    </source>
</evidence>
<evidence type="ECO:0000256" key="8">
    <source>
        <dbReference type="ARBA" id="ARBA00051875"/>
    </source>
</evidence>
<keyword evidence="3 10" id="KW-0479">Metal-binding</keyword>
<evidence type="ECO:0000256" key="2">
    <source>
        <dbReference type="ARBA" id="ARBA00011738"/>
    </source>
</evidence>
<dbReference type="STRING" id="290512.Paes_1691"/>
<evidence type="ECO:0000313" key="13">
    <source>
        <dbReference type="Proteomes" id="UP000002725"/>
    </source>
</evidence>
<accession>B4S3H0</accession>
<feature type="binding site" evidence="10">
    <location>
        <begin position="204"/>
        <end position="205"/>
    </location>
    <ligand>
        <name>substrate</name>
    </ligand>
</feature>
<evidence type="ECO:0000256" key="5">
    <source>
        <dbReference type="ARBA" id="ARBA00022801"/>
    </source>
</evidence>
<evidence type="ECO:0000313" key="12">
    <source>
        <dbReference type="EMBL" id="ACF46709.1"/>
    </source>
</evidence>
<dbReference type="NCBIfam" id="TIGR00042">
    <property type="entry name" value="RdgB/HAM1 family non-canonical purine NTP pyrophosphatase"/>
    <property type="match status" value="1"/>
</dbReference>
<dbReference type="InterPro" id="IPR029001">
    <property type="entry name" value="ITPase-like_fam"/>
</dbReference>
<comment type="catalytic activity">
    <reaction evidence="9 10">
        <text>XTP + H2O = XMP + diphosphate + H(+)</text>
        <dbReference type="Rhea" id="RHEA:28610"/>
        <dbReference type="ChEBI" id="CHEBI:15377"/>
        <dbReference type="ChEBI" id="CHEBI:15378"/>
        <dbReference type="ChEBI" id="CHEBI:33019"/>
        <dbReference type="ChEBI" id="CHEBI:57464"/>
        <dbReference type="ChEBI" id="CHEBI:61314"/>
        <dbReference type="EC" id="3.6.1.66"/>
    </reaction>
</comment>
<comment type="subunit">
    <text evidence="2 10">Homodimer.</text>
</comment>
<dbReference type="HOGENOM" id="CLU_082080_0_2_10"/>
<dbReference type="Pfam" id="PF01725">
    <property type="entry name" value="Ham1p_like"/>
    <property type="match status" value="1"/>
</dbReference>
<keyword evidence="7 10" id="KW-0546">Nucleotide metabolism</keyword>
<dbReference type="Gene3D" id="3.90.950.10">
    <property type="match status" value="1"/>
</dbReference>
<dbReference type="GO" id="GO:0000166">
    <property type="term" value="F:nucleotide binding"/>
    <property type="evidence" value="ECO:0007669"/>
    <property type="project" value="UniProtKB-KW"/>
</dbReference>
<dbReference type="GO" id="GO:0009117">
    <property type="term" value="P:nucleotide metabolic process"/>
    <property type="evidence" value="ECO:0007669"/>
    <property type="project" value="UniProtKB-KW"/>
</dbReference>
<comment type="catalytic activity">
    <reaction evidence="8 10">
        <text>dITP + H2O = dIMP + diphosphate + H(+)</text>
        <dbReference type="Rhea" id="RHEA:28342"/>
        <dbReference type="ChEBI" id="CHEBI:15377"/>
        <dbReference type="ChEBI" id="CHEBI:15378"/>
        <dbReference type="ChEBI" id="CHEBI:33019"/>
        <dbReference type="ChEBI" id="CHEBI:61194"/>
        <dbReference type="ChEBI" id="CHEBI:61382"/>
        <dbReference type="EC" id="3.6.1.66"/>
    </reaction>
</comment>
<dbReference type="SUPFAM" id="SSF52972">
    <property type="entry name" value="ITPase-like"/>
    <property type="match status" value="1"/>
</dbReference>
<dbReference type="RefSeq" id="WP_012506242.1">
    <property type="nucleotide sequence ID" value="NC_011059.1"/>
</dbReference>
<dbReference type="GO" id="GO:0035870">
    <property type="term" value="F:dITP diphosphatase activity"/>
    <property type="evidence" value="ECO:0007669"/>
    <property type="project" value="UniProtKB-UniRule"/>
</dbReference>
<comment type="catalytic activity">
    <reaction evidence="10">
        <text>ITP + H2O = IMP + diphosphate + H(+)</text>
        <dbReference type="Rhea" id="RHEA:29399"/>
        <dbReference type="ChEBI" id="CHEBI:15377"/>
        <dbReference type="ChEBI" id="CHEBI:15378"/>
        <dbReference type="ChEBI" id="CHEBI:33019"/>
        <dbReference type="ChEBI" id="CHEBI:58053"/>
        <dbReference type="ChEBI" id="CHEBI:61402"/>
        <dbReference type="EC" id="3.6.1.66"/>
    </reaction>
</comment>
<dbReference type="KEGG" id="paa:Paes_1691"/>
<keyword evidence="6 10" id="KW-0460">Magnesium</keyword>
<feature type="binding site" evidence="10">
    <location>
        <position position="85"/>
    </location>
    <ligand>
        <name>substrate</name>
    </ligand>
</feature>
<dbReference type="EMBL" id="CP001108">
    <property type="protein sequence ID" value="ACF46709.1"/>
    <property type="molecule type" value="Genomic_DNA"/>
</dbReference>
<feature type="binding site" evidence="10">
    <location>
        <position position="199"/>
    </location>
    <ligand>
        <name>substrate</name>
    </ligand>
</feature>
<dbReference type="InterPro" id="IPR002637">
    <property type="entry name" value="RdgB/HAM1"/>
</dbReference>
<evidence type="ECO:0000256" key="7">
    <source>
        <dbReference type="ARBA" id="ARBA00023080"/>
    </source>
</evidence>
<keyword evidence="5 10" id="KW-0378">Hydrolase</keyword>
<evidence type="ECO:0000256" key="6">
    <source>
        <dbReference type="ARBA" id="ARBA00022842"/>
    </source>
</evidence>
<keyword evidence="13" id="KW-1185">Reference proteome</keyword>
<feature type="binding site" evidence="10">
    <location>
        <position position="50"/>
    </location>
    <ligand>
        <name>Mg(2+)</name>
        <dbReference type="ChEBI" id="CHEBI:18420"/>
    </ligand>
</feature>
<dbReference type="GO" id="GO:0036222">
    <property type="term" value="F:XTP diphosphatase activity"/>
    <property type="evidence" value="ECO:0007669"/>
    <property type="project" value="UniProtKB-UniRule"/>
</dbReference>
<dbReference type="GO" id="GO:0036220">
    <property type="term" value="F:ITP diphosphatase activity"/>
    <property type="evidence" value="ECO:0007669"/>
    <property type="project" value="UniProtKB-UniRule"/>
</dbReference>
<feature type="binding site" evidence="10">
    <location>
        <position position="84"/>
    </location>
    <ligand>
        <name>Mg(2+)</name>
        <dbReference type="ChEBI" id="CHEBI:18420"/>
    </ligand>
</feature>
<dbReference type="HAMAP" id="MF_01405">
    <property type="entry name" value="Non_canon_purine_NTPase"/>
    <property type="match status" value="1"/>
</dbReference>
<proteinExistence type="inferred from homology"/>
<dbReference type="EC" id="3.6.1.66" evidence="10"/>
<feature type="active site" description="Proton acceptor" evidence="10">
    <location>
        <position position="84"/>
    </location>
</feature>
<sequence length="221" mass="24133">MTASRAEKTAIVLATNNPDKVREIKPMLMGLSSSVQVYSLSDLGVDRAIEETESTLEGNAKLKADAIFNHLSDRFENLISLADDTGLEVDALKGAPGVYSARFAPMPEGREPSYEDNVQHLLTTMQHTLERSATFRTVIAIKGRLSEKNGISEIEETVEGKVAGSIAKEKTGNGGFGYDPIFWVNSAQATFAEMTTEEKNRLSHRSLAVQKAVETLRDILS</sequence>
<name>B4S3H0_PROA2</name>
<dbReference type="InterPro" id="IPR020922">
    <property type="entry name" value="dITP/XTP_pyrophosphatase"/>
</dbReference>
<dbReference type="Proteomes" id="UP000002725">
    <property type="component" value="Chromosome"/>
</dbReference>
<dbReference type="NCBIfam" id="NF011401">
    <property type="entry name" value="PRK14826.1"/>
    <property type="match status" value="1"/>
</dbReference>
<feature type="binding site" evidence="10">
    <location>
        <begin position="176"/>
        <end position="179"/>
    </location>
    <ligand>
        <name>substrate</name>
    </ligand>
</feature>
<dbReference type="AlphaFoldDB" id="B4S3H0"/>
<evidence type="ECO:0000256" key="10">
    <source>
        <dbReference type="HAMAP-Rule" id="MF_01405"/>
    </source>
</evidence>